<dbReference type="Gene3D" id="3.30.40.10">
    <property type="entry name" value="Zinc/RING finger domain, C3HC4 (zinc finger)"/>
    <property type="match status" value="1"/>
</dbReference>
<sequence>MHNSFNSALVPTTSQYSAEVSPFQSHSYRSEKLPHQVAIPHVKASYSSSLSSPSNSSAPYSSPYTRSYRHDASEPFYLRDTEKKDKFNDVEQYNLRRRKTSKNSDVTKGKVNSATPVYCHNAKNNDRRDMSQDEVDDIIKSFRRVHFDTNVGNTIANRESCPVKLSPKKPGSLKTVTKRIRQFFSKLPGGKSSKSSKADNAYKENCEKTKEWTCDQKISDNTLIPIPLRTGRGFPFNETTSETEFCKNDSFEDIPQTDDDASPDANATLPSSSKNCPVVDADSSVVKEVQTPSSTVNSSNADVASTGDNADSAMLFPTLDIMIEELKNSAITYTDWLSTFHIDNFLQLLNTVAKPPSSFCYVVSEYTVRQKDRRILDLKPCKKFVSHFDKDTEYCFVPVLEENHWTVFVLNIKKWTISHYDPQNARDRGHVLHFIFPLVQKLFSKSENPTIVTRTLPNSYLQPPNDNYNCGVFICHYMERIVFHGESNWRLMPRCNISQERKRLRDMFNAIVDDKVLPTTWTPAQPLFHHDININESKSPSPVNATGDSENTSLNDEEFSSTDNNFGKRSDVLEQRDGSSSSDAEHINSLLEPKTKLQQPALDSSIESISDRHLEIESQGHIYGYEQKLRPYSEYLPIFDEADLDRSICFGINPIQLPRGGTIVVYDLDRIRKEKFPKVKKMEEVRYEMHADLYSWGKNPGVRPMEEAKRVLLSCLDVNRKINDKFRRLEIWSLKYNFVLFHYIGDERVPAKGLRHLHSKHKTAPYVMGLKSVKHAIIERSAMGQKTNTIYNALHSKIVPAHLEAVGKPRNPQVVQNAVYNARYASHNTAFVLMIASGNLTWDKPVVGKEPRRFLTFFNVAMGEMVIHLVNFLAFDEIRDIQKKMPSEPIMLYYDTTFNLTDGYVSTLSMVHPYFNKIVVLAHMIHEKKYHRYHRDFLKALRDKNKCLQHGSFVLVTDDEFDFDRIWPNATHLLCFNHIKRAARKNLHEKNLSQQQVNDFITDIQHLQSLKSFDHFNDAVELLCDQERYGKNTAAGKLLRRLAPKVREKASVAALQRANVAMKVCTTNVAESLNAIIQRITGNDLVRLDNFVLLMYYHGIIQIKEMDRGYFLYDGSFILQPRYMNEAKGDRSDALPWRPQCPADDLVSYVINNERLFEQEVDDAYQEASRRWHGEDRANRTMNIMATTTGRVRQIAADEFLVTSQNGDRNVVLLVKAASSTKSQCSCRSTRTCLHVRAVMSTLKANIEDEGTGDVVAEVRITRKHQKRSGQKEPRVGDYEKDDPIDILHNTDYSDDDASAMTSKQVSQSAHQAECVAESTATNEPQVFADTEPYMDNCLYASMPPSIESIESKSEDFREEPDEPGENGISVLDQSDEINDITTNNVNLEAWNDYAVPEMVDTTMPSWANSFLTTKGLRGNTGNVLISADVYCPDFNNPLPLLAPNSIAMAKTTRDILFIVMRHRSTDSISASAYLLPMAKVVISNTELAEVGFHTISCCRDVSKKITIAAFNIPEKPTNDLEKWVLLVVKVQQLLAGSNPAANKIAFRSAAKIIKTSGKFDHGEYMKMAEKNVAVEPFKHDVMRLQRFCCCQRGHIDGVSDPRRADLNMDYMTQCFRCNKWYFNHCSNVITAEAKSLRKWLCFNCSAFPPLLPKWGAVKYSNTCPIDNFLAMCIIQVEQSKQFLKAINGADGANNFRYHLLEFLHSDRDTVSNLTKAKERFLAAVYKSKVNLFGSEEECVLSHFTNDYAIEVLLTCTGEKCNNSRSFIHNTLIHRYKPERIVWQEYHFLSQHILLRYCQLAEDTLHTMA</sequence>
<keyword evidence="4" id="KW-0863">Zinc-finger</keyword>
<dbReference type="InterPro" id="IPR013083">
    <property type="entry name" value="Znf_RING/FYVE/PHD"/>
</dbReference>
<evidence type="ECO:0000313" key="9">
    <source>
        <dbReference type="WBParaSite" id="Pan_g22652.t1"/>
    </source>
</evidence>
<evidence type="ECO:0000256" key="1">
    <source>
        <dbReference type="ARBA" id="ARBA00005234"/>
    </source>
</evidence>
<feature type="region of interest" description="Disordered" evidence="5">
    <location>
        <begin position="46"/>
        <end position="66"/>
    </location>
</feature>
<dbReference type="PROSITE" id="PS50966">
    <property type="entry name" value="ZF_SWIM"/>
    <property type="match status" value="1"/>
</dbReference>
<keyword evidence="4" id="KW-0479">Metal-binding</keyword>
<dbReference type="SUPFAM" id="SSF54001">
    <property type="entry name" value="Cysteine proteinases"/>
    <property type="match status" value="1"/>
</dbReference>
<dbReference type="GO" id="GO:0006508">
    <property type="term" value="P:proteolysis"/>
    <property type="evidence" value="ECO:0007669"/>
    <property type="project" value="UniProtKB-KW"/>
</dbReference>
<dbReference type="GO" id="GO:0008270">
    <property type="term" value="F:zinc ion binding"/>
    <property type="evidence" value="ECO:0007669"/>
    <property type="project" value="UniProtKB-KW"/>
</dbReference>
<evidence type="ECO:0000259" key="6">
    <source>
        <dbReference type="PROSITE" id="PS50600"/>
    </source>
</evidence>
<feature type="compositionally biased region" description="Basic and acidic residues" evidence="5">
    <location>
        <begin position="1270"/>
        <end position="1285"/>
    </location>
</feature>
<dbReference type="PROSITE" id="PS50600">
    <property type="entry name" value="ULP_PROTEASE"/>
    <property type="match status" value="1"/>
</dbReference>
<dbReference type="SUPFAM" id="SSF57903">
    <property type="entry name" value="FYVE/PHD zinc finger"/>
    <property type="match status" value="1"/>
</dbReference>
<feature type="region of interest" description="Disordered" evidence="5">
    <location>
        <begin position="532"/>
        <end position="585"/>
    </location>
</feature>
<feature type="region of interest" description="Disordered" evidence="5">
    <location>
        <begin position="1351"/>
        <end position="1370"/>
    </location>
</feature>
<keyword evidence="8" id="KW-1185">Reference proteome</keyword>
<dbReference type="Gene3D" id="3.40.395.10">
    <property type="entry name" value="Adenoviral Proteinase, Chain A"/>
    <property type="match status" value="1"/>
</dbReference>
<evidence type="ECO:0000256" key="2">
    <source>
        <dbReference type="ARBA" id="ARBA00022670"/>
    </source>
</evidence>
<evidence type="ECO:0000256" key="3">
    <source>
        <dbReference type="ARBA" id="ARBA00022801"/>
    </source>
</evidence>
<dbReference type="Proteomes" id="UP000492821">
    <property type="component" value="Unassembled WGS sequence"/>
</dbReference>
<feature type="region of interest" description="Disordered" evidence="5">
    <location>
        <begin position="245"/>
        <end position="278"/>
    </location>
</feature>
<feature type="compositionally biased region" description="Polar residues" evidence="5">
    <location>
        <begin position="534"/>
        <end position="554"/>
    </location>
</feature>
<feature type="compositionally biased region" description="Basic and acidic residues" evidence="5">
    <location>
        <begin position="566"/>
        <end position="577"/>
    </location>
</feature>
<dbReference type="InterPro" id="IPR011011">
    <property type="entry name" value="Znf_FYVE_PHD"/>
</dbReference>
<protein>
    <submittedName>
        <fullName evidence="9">ULP_PROTEASE domain-containing protein</fullName>
    </submittedName>
</protein>
<organism evidence="8 9">
    <name type="scientific">Panagrellus redivivus</name>
    <name type="common">Microworm</name>
    <dbReference type="NCBI Taxonomy" id="6233"/>
    <lineage>
        <taxon>Eukaryota</taxon>
        <taxon>Metazoa</taxon>
        <taxon>Ecdysozoa</taxon>
        <taxon>Nematoda</taxon>
        <taxon>Chromadorea</taxon>
        <taxon>Rhabditida</taxon>
        <taxon>Tylenchina</taxon>
        <taxon>Panagrolaimomorpha</taxon>
        <taxon>Panagrolaimoidea</taxon>
        <taxon>Panagrolaimidae</taxon>
        <taxon>Panagrellus</taxon>
    </lineage>
</organism>
<dbReference type="GO" id="GO:0008234">
    <property type="term" value="F:cysteine-type peptidase activity"/>
    <property type="evidence" value="ECO:0007669"/>
    <property type="project" value="InterPro"/>
</dbReference>
<evidence type="ECO:0000256" key="5">
    <source>
        <dbReference type="SAM" id="MobiDB-lite"/>
    </source>
</evidence>
<dbReference type="WBParaSite" id="Pan_g22652.t1">
    <property type="protein sequence ID" value="Pan_g22652.t1"/>
    <property type="gene ID" value="Pan_g22652"/>
</dbReference>
<name>A0A7E4VPJ1_PANRE</name>
<dbReference type="InterPro" id="IPR007527">
    <property type="entry name" value="Znf_SWIM"/>
</dbReference>
<feature type="domain" description="Ubiquitin-like protease family profile" evidence="6">
    <location>
        <begin position="321"/>
        <end position="481"/>
    </location>
</feature>
<feature type="region of interest" description="Disordered" evidence="5">
    <location>
        <begin position="1264"/>
        <end position="1285"/>
    </location>
</feature>
<reference evidence="8" key="1">
    <citation type="journal article" date="2013" name="Genetics">
        <title>The draft genome and transcriptome of Panagrellus redivivus are shaped by the harsh demands of a free-living lifestyle.</title>
        <authorList>
            <person name="Srinivasan J."/>
            <person name="Dillman A.R."/>
            <person name="Macchietto M.G."/>
            <person name="Heikkinen L."/>
            <person name="Lakso M."/>
            <person name="Fracchia K.M."/>
            <person name="Antoshechkin I."/>
            <person name="Mortazavi A."/>
            <person name="Wong G."/>
            <person name="Sternberg P.W."/>
        </authorList>
    </citation>
    <scope>NUCLEOTIDE SEQUENCE [LARGE SCALE GENOMIC DNA]</scope>
    <source>
        <strain evidence="8">MT8872</strain>
    </source>
</reference>
<evidence type="ECO:0000256" key="4">
    <source>
        <dbReference type="PROSITE-ProRule" id="PRU00325"/>
    </source>
</evidence>
<keyword evidence="4" id="KW-0862">Zinc</keyword>
<proteinExistence type="inferred from homology"/>
<dbReference type="InterPro" id="IPR038765">
    <property type="entry name" value="Papain-like_cys_pep_sf"/>
</dbReference>
<feature type="domain" description="SWIM-type" evidence="7">
    <location>
        <begin position="1210"/>
        <end position="1244"/>
    </location>
</feature>
<comment type="similarity">
    <text evidence="1">Belongs to the peptidase C48 family.</text>
</comment>
<accession>A0A7E4VPJ1</accession>
<keyword evidence="2" id="KW-0645">Protease</keyword>
<feature type="compositionally biased region" description="Acidic residues" evidence="5">
    <location>
        <begin position="251"/>
        <end position="262"/>
    </location>
</feature>
<evidence type="ECO:0000259" key="7">
    <source>
        <dbReference type="PROSITE" id="PS50966"/>
    </source>
</evidence>
<keyword evidence="3" id="KW-0378">Hydrolase</keyword>
<dbReference type="InterPro" id="IPR003653">
    <property type="entry name" value="Peptidase_C48_C"/>
</dbReference>
<feature type="compositionally biased region" description="Low complexity" evidence="5">
    <location>
        <begin position="46"/>
        <end position="64"/>
    </location>
</feature>
<evidence type="ECO:0000313" key="8">
    <source>
        <dbReference type="Proteomes" id="UP000492821"/>
    </source>
</evidence>
<reference evidence="9" key="2">
    <citation type="submission" date="2020-10" db="UniProtKB">
        <authorList>
            <consortium name="WormBaseParasite"/>
        </authorList>
    </citation>
    <scope>IDENTIFICATION</scope>
</reference>
<dbReference type="Pfam" id="PF02902">
    <property type="entry name" value="Peptidase_C48"/>
    <property type="match status" value="1"/>
</dbReference>